<sequence>MVLFTGFIFTPVVVTIMDSSVDVSMFYNIVEEEEDTSETHTPDKSKFLGIVEDWDLALALTNDKISVDLHRENSYPFILADQFCPPPEQS</sequence>
<gene>
    <name evidence="1" type="ORF">GCM10007049_24510</name>
</gene>
<organism evidence="1 2">
    <name type="scientific">Echinicola pacifica</name>
    <dbReference type="NCBI Taxonomy" id="346377"/>
    <lineage>
        <taxon>Bacteria</taxon>
        <taxon>Pseudomonadati</taxon>
        <taxon>Bacteroidota</taxon>
        <taxon>Cytophagia</taxon>
        <taxon>Cytophagales</taxon>
        <taxon>Cyclobacteriaceae</taxon>
        <taxon>Echinicola</taxon>
    </lineage>
</organism>
<dbReference type="Proteomes" id="UP000619457">
    <property type="component" value="Unassembled WGS sequence"/>
</dbReference>
<proteinExistence type="predicted"/>
<protein>
    <submittedName>
        <fullName evidence="1">Uncharacterized protein</fullName>
    </submittedName>
</protein>
<dbReference type="EMBL" id="BMWX01000004">
    <property type="protein sequence ID" value="GGZ30721.1"/>
    <property type="molecule type" value="Genomic_DNA"/>
</dbReference>
<comment type="caution">
    <text evidence="1">The sequence shown here is derived from an EMBL/GenBank/DDBJ whole genome shotgun (WGS) entry which is preliminary data.</text>
</comment>
<dbReference type="AlphaFoldDB" id="A0A918Q4P6"/>
<accession>A0A918Q4P6</accession>
<keyword evidence="2" id="KW-1185">Reference proteome</keyword>
<reference evidence="1" key="2">
    <citation type="submission" date="2020-09" db="EMBL/GenBank/DDBJ databases">
        <authorList>
            <person name="Sun Q."/>
            <person name="Kim S."/>
        </authorList>
    </citation>
    <scope>NUCLEOTIDE SEQUENCE</scope>
    <source>
        <strain evidence="1">KCTC 12368</strain>
    </source>
</reference>
<name>A0A918Q4P6_9BACT</name>
<evidence type="ECO:0000313" key="1">
    <source>
        <dbReference type="EMBL" id="GGZ30721.1"/>
    </source>
</evidence>
<evidence type="ECO:0000313" key="2">
    <source>
        <dbReference type="Proteomes" id="UP000619457"/>
    </source>
</evidence>
<reference evidence="1" key="1">
    <citation type="journal article" date="2014" name="Int. J. Syst. Evol. Microbiol.">
        <title>Complete genome sequence of Corynebacterium casei LMG S-19264T (=DSM 44701T), isolated from a smear-ripened cheese.</title>
        <authorList>
            <consortium name="US DOE Joint Genome Institute (JGI-PGF)"/>
            <person name="Walter F."/>
            <person name="Albersmeier A."/>
            <person name="Kalinowski J."/>
            <person name="Ruckert C."/>
        </authorList>
    </citation>
    <scope>NUCLEOTIDE SEQUENCE</scope>
    <source>
        <strain evidence="1">KCTC 12368</strain>
    </source>
</reference>